<accession>A0A1W2D4W8</accession>
<organism evidence="2 3">
    <name type="scientific">Moheibacter sediminis</name>
    <dbReference type="NCBI Taxonomy" id="1434700"/>
    <lineage>
        <taxon>Bacteria</taxon>
        <taxon>Pseudomonadati</taxon>
        <taxon>Bacteroidota</taxon>
        <taxon>Flavobacteriia</taxon>
        <taxon>Flavobacteriales</taxon>
        <taxon>Weeksellaceae</taxon>
        <taxon>Moheibacter</taxon>
    </lineage>
</organism>
<dbReference type="AlphaFoldDB" id="A0A1W2D4W8"/>
<keyword evidence="1" id="KW-0732">Signal</keyword>
<proteinExistence type="predicted"/>
<evidence type="ECO:0000313" key="2">
    <source>
        <dbReference type="EMBL" id="SMC92499.1"/>
    </source>
</evidence>
<sequence>LQSKDLPYRTTPIDLQGYPPGVYIFKINIDNQIQDVKVIKKGNK</sequence>
<evidence type="ECO:0000256" key="1">
    <source>
        <dbReference type="ARBA" id="ARBA00022729"/>
    </source>
</evidence>
<dbReference type="Proteomes" id="UP000192393">
    <property type="component" value="Unassembled WGS sequence"/>
</dbReference>
<gene>
    <name evidence="2" type="ORF">SAMN06296427_1192</name>
</gene>
<feature type="non-terminal residue" evidence="2">
    <location>
        <position position="1"/>
    </location>
</feature>
<dbReference type="NCBIfam" id="TIGR04183">
    <property type="entry name" value="Por_Secre_tail"/>
    <property type="match status" value="1"/>
</dbReference>
<dbReference type="InterPro" id="IPR026444">
    <property type="entry name" value="Secre_tail"/>
</dbReference>
<dbReference type="OrthoDB" id="862563at2"/>
<reference evidence="2 3" key="1">
    <citation type="submission" date="2017-04" db="EMBL/GenBank/DDBJ databases">
        <authorList>
            <person name="Afonso C.L."/>
            <person name="Miller P.J."/>
            <person name="Scott M.A."/>
            <person name="Spackman E."/>
            <person name="Goraichik I."/>
            <person name="Dimitrov K.M."/>
            <person name="Suarez D.L."/>
            <person name="Swayne D.E."/>
        </authorList>
    </citation>
    <scope>NUCLEOTIDE SEQUENCE [LARGE SCALE GENOMIC DNA]</scope>
    <source>
        <strain evidence="2 3">CGMCC 1.12708</strain>
    </source>
</reference>
<name>A0A1W2D4W8_9FLAO</name>
<dbReference type="EMBL" id="FWXS01000019">
    <property type="protein sequence ID" value="SMC92499.1"/>
    <property type="molecule type" value="Genomic_DNA"/>
</dbReference>
<keyword evidence="3" id="KW-1185">Reference proteome</keyword>
<evidence type="ECO:0000313" key="3">
    <source>
        <dbReference type="Proteomes" id="UP000192393"/>
    </source>
</evidence>
<protein>
    <submittedName>
        <fullName evidence="2">Por secretion system C-terminal sorting domain-containing protein</fullName>
    </submittedName>
</protein>